<dbReference type="OrthoDB" id="1771251at2"/>
<dbReference type="SUPFAM" id="SSF116842">
    <property type="entry name" value="XseB-like"/>
    <property type="match status" value="1"/>
</dbReference>
<dbReference type="EC" id="3.1.11.6" evidence="6"/>
<gene>
    <name evidence="7" type="primary">xseB</name>
    <name evidence="7" type="ORF">FXF36_13290</name>
</gene>
<evidence type="ECO:0000256" key="2">
    <source>
        <dbReference type="ARBA" id="ARBA00022490"/>
    </source>
</evidence>
<keyword evidence="3" id="KW-0540">Nuclease</keyword>
<dbReference type="KEGG" id="pxv:FXF36_13290"/>
<keyword evidence="2" id="KW-0963">Cytoplasm</keyword>
<evidence type="ECO:0000256" key="5">
    <source>
        <dbReference type="ARBA" id="ARBA00022839"/>
    </source>
</evidence>
<dbReference type="NCBIfam" id="TIGR01280">
    <property type="entry name" value="xseB"/>
    <property type="match status" value="1"/>
</dbReference>
<name>A0A5P6VVS3_PSEXY</name>
<protein>
    <recommendedName>
        <fullName evidence="6">Exodeoxyribonuclease VII small subunit</fullName>
        <ecNumber evidence="6">3.1.11.6</ecNumber>
    </recommendedName>
</protein>
<comment type="similarity">
    <text evidence="1">Belongs to the XseB family.</text>
</comment>
<evidence type="ECO:0000313" key="7">
    <source>
        <dbReference type="EMBL" id="QFJ55784.1"/>
    </source>
</evidence>
<dbReference type="GO" id="GO:0006308">
    <property type="term" value="P:DNA catabolic process"/>
    <property type="evidence" value="ECO:0007669"/>
    <property type="project" value="UniProtKB-UniRule"/>
</dbReference>
<dbReference type="Proteomes" id="UP000327030">
    <property type="component" value="Chromosome 1"/>
</dbReference>
<evidence type="ECO:0000256" key="6">
    <source>
        <dbReference type="NCBIfam" id="TIGR01280"/>
    </source>
</evidence>
<proteinExistence type="inferred from homology"/>
<dbReference type="EMBL" id="CP043028">
    <property type="protein sequence ID" value="QFJ55784.1"/>
    <property type="molecule type" value="Genomic_DNA"/>
</dbReference>
<dbReference type="RefSeq" id="WP_151624871.1">
    <property type="nucleotide sequence ID" value="NZ_CP043028.1"/>
</dbReference>
<evidence type="ECO:0000313" key="8">
    <source>
        <dbReference type="Proteomes" id="UP000327030"/>
    </source>
</evidence>
<dbReference type="Gene3D" id="1.10.287.1040">
    <property type="entry name" value="Exonuclease VII, small subunit"/>
    <property type="match status" value="1"/>
</dbReference>
<dbReference type="AlphaFoldDB" id="A0A5P6VVS3"/>
<evidence type="ECO:0000256" key="4">
    <source>
        <dbReference type="ARBA" id="ARBA00022801"/>
    </source>
</evidence>
<sequence length="81" mass="9060">MAKTNTDSTEVNESTIEQSFETLEEIISKLESSDISLDESFTLYKAGMEELQHANAKIEQTKKAVLAISKDGTLEVFEEDE</sequence>
<keyword evidence="5" id="KW-0269">Exonuclease</keyword>
<evidence type="ECO:0000256" key="1">
    <source>
        <dbReference type="ARBA" id="ARBA00009998"/>
    </source>
</evidence>
<accession>A0A5P6VVS3</accession>
<evidence type="ECO:0000256" key="3">
    <source>
        <dbReference type="ARBA" id="ARBA00022722"/>
    </source>
</evidence>
<dbReference type="GO" id="GO:0009318">
    <property type="term" value="C:exodeoxyribonuclease VII complex"/>
    <property type="evidence" value="ECO:0007669"/>
    <property type="project" value="UniProtKB-UniRule"/>
</dbReference>
<organism evidence="7 8">
    <name type="scientific">Pseudobutyrivibrio xylanivorans</name>
    <dbReference type="NCBI Taxonomy" id="185007"/>
    <lineage>
        <taxon>Bacteria</taxon>
        <taxon>Bacillati</taxon>
        <taxon>Bacillota</taxon>
        <taxon>Clostridia</taxon>
        <taxon>Lachnospirales</taxon>
        <taxon>Lachnospiraceae</taxon>
        <taxon>Pseudobutyrivibrio</taxon>
    </lineage>
</organism>
<dbReference type="InterPro" id="IPR003761">
    <property type="entry name" value="Exonuc_VII_S"/>
</dbReference>
<keyword evidence="4 7" id="KW-0378">Hydrolase</keyword>
<dbReference type="GO" id="GO:0008855">
    <property type="term" value="F:exodeoxyribonuclease VII activity"/>
    <property type="evidence" value="ECO:0007669"/>
    <property type="project" value="UniProtKB-UniRule"/>
</dbReference>
<dbReference type="Pfam" id="PF02609">
    <property type="entry name" value="Exonuc_VII_S"/>
    <property type="match status" value="1"/>
</dbReference>
<reference evidence="8" key="1">
    <citation type="submission" date="2019-08" db="EMBL/GenBank/DDBJ databases">
        <title>Complete Genome Sequence of the Polysaccharide-Degrading Rumen Bacterium Pseudobutyrivibrio xylanivorans MA3014.</title>
        <authorList>
            <person name="Palevich N."/>
            <person name="Maclean P.H."/>
            <person name="Kelly W.J."/>
            <person name="Leahy S.C."/>
            <person name="Rakonjac J."/>
            <person name="Attwood G.T."/>
        </authorList>
    </citation>
    <scope>NUCLEOTIDE SEQUENCE [LARGE SCALE GENOMIC DNA]</scope>
    <source>
        <strain evidence="8">MA3014</strain>
    </source>
</reference>
<dbReference type="InterPro" id="IPR037004">
    <property type="entry name" value="Exonuc_VII_ssu_sf"/>
</dbReference>